<feature type="transmembrane region" description="Helical" evidence="5">
    <location>
        <begin position="33"/>
        <end position="51"/>
    </location>
</feature>
<feature type="transmembrane region" description="Helical" evidence="5">
    <location>
        <begin position="202"/>
        <end position="218"/>
    </location>
</feature>
<dbReference type="Pfam" id="PF04932">
    <property type="entry name" value="Wzy_C"/>
    <property type="match status" value="1"/>
</dbReference>
<evidence type="ECO:0000259" key="6">
    <source>
        <dbReference type="Pfam" id="PF04932"/>
    </source>
</evidence>
<feature type="transmembrane region" description="Helical" evidence="5">
    <location>
        <begin position="380"/>
        <end position="398"/>
    </location>
</feature>
<comment type="subcellular location">
    <subcellularLocation>
        <location evidence="1">Membrane</location>
        <topology evidence="1">Multi-pass membrane protein</topology>
    </subcellularLocation>
</comment>
<evidence type="ECO:0000256" key="2">
    <source>
        <dbReference type="ARBA" id="ARBA00022692"/>
    </source>
</evidence>
<organism evidence="7 8">
    <name type="scientific">Litorilinea aerophila</name>
    <dbReference type="NCBI Taxonomy" id="1204385"/>
    <lineage>
        <taxon>Bacteria</taxon>
        <taxon>Bacillati</taxon>
        <taxon>Chloroflexota</taxon>
        <taxon>Caldilineae</taxon>
        <taxon>Caldilineales</taxon>
        <taxon>Caldilineaceae</taxon>
        <taxon>Litorilinea</taxon>
    </lineage>
</organism>
<feature type="transmembrane region" description="Helical" evidence="5">
    <location>
        <begin position="224"/>
        <end position="241"/>
    </location>
</feature>
<dbReference type="PANTHER" id="PTHR37422:SF13">
    <property type="entry name" value="LIPOPOLYSACCHARIDE BIOSYNTHESIS PROTEIN PA4999-RELATED"/>
    <property type="match status" value="1"/>
</dbReference>
<keyword evidence="8" id="KW-1185">Reference proteome</keyword>
<reference evidence="7 8" key="1">
    <citation type="submission" date="2019-06" db="EMBL/GenBank/DDBJ databases">
        <title>Genome sequence of Litorilinea aerophila BAA-2444.</title>
        <authorList>
            <person name="Maclea K.S."/>
            <person name="Maurais E.G."/>
            <person name="Iannazzi L.C."/>
        </authorList>
    </citation>
    <scope>NUCLEOTIDE SEQUENCE [LARGE SCALE GENOMIC DNA]</scope>
    <source>
        <strain evidence="7 8">ATCC BAA-2444</strain>
    </source>
</reference>
<dbReference type="InterPro" id="IPR051533">
    <property type="entry name" value="WaaL-like"/>
</dbReference>
<evidence type="ECO:0000256" key="1">
    <source>
        <dbReference type="ARBA" id="ARBA00004141"/>
    </source>
</evidence>
<gene>
    <name evidence="7" type="ORF">FKZ61_21995</name>
</gene>
<sequence length="441" mass="49128">MLTRYWDSTFTTELALLLFAAPALYFPELFPVWAIYLSFGFLALGWLWRRIQLGYFIRYTPMDWPLFLLMGVMLPISLWASPPPLREEFSIPRAYILIWNFCLFWIIAVHSRRREELFWLSTAGLVLSGCAIAGISLVSTQWSRKLPILQFLINHMPPQLLRLPGAEAGINANQVGGTLLFFTPLLGALTLYLLVRRRNWHIGLVTGALAITLGMLLLATQSRASLLGLAVGVGLMLILALPRAREILLTLLAAGFMAALLLPWEQLQSLLDGPSAEIVSPVTGTVSLAGRIEIWNRALYGIQDFAFTGMGLGTFRHIVHVLYPLFLIPPDTDIAHAHNFFLQTALDFGLPGLIAVLALYLIALGILFGHWNHPRGLPRVWSIGLLGSLVGQAVYSQLDAIAMGSKPNFAWWYLLALVAGLSAWELKEEERGTQMNTEKRG</sequence>
<name>A0A540V970_9CHLR</name>
<feature type="transmembrane region" description="Helical" evidence="5">
    <location>
        <begin position="410"/>
        <end position="426"/>
    </location>
</feature>
<comment type="caution">
    <text evidence="7">The sequence shown here is derived from an EMBL/GenBank/DDBJ whole genome shotgun (WGS) entry which is preliminary data.</text>
</comment>
<accession>A0A540V970</accession>
<feature type="transmembrane region" description="Helical" evidence="5">
    <location>
        <begin position="117"/>
        <end position="138"/>
    </location>
</feature>
<dbReference type="EMBL" id="VIGC01000043">
    <property type="protein sequence ID" value="TQE93298.1"/>
    <property type="molecule type" value="Genomic_DNA"/>
</dbReference>
<dbReference type="PANTHER" id="PTHR37422">
    <property type="entry name" value="TEICHURONIC ACID BIOSYNTHESIS PROTEIN TUAE"/>
    <property type="match status" value="1"/>
</dbReference>
<keyword evidence="4 5" id="KW-0472">Membrane</keyword>
<evidence type="ECO:0000256" key="3">
    <source>
        <dbReference type="ARBA" id="ARBA00022989"/>
    </source>
</evidence>
<dbReference type="OrthoDB" id="141717at2"/>
<feature type="transmembrane region" description="Helical" evidence="5">
    <location>
        <begin position="175"/>
        <end position="195"/>
    </location>
</feature>
<keyword evidence="2 5" id="KW-0812">Transmembrane</keyword>
<evidence type="ECO:0000256" key="4">
    <source>
        <dbReference type="ARBA" id="ARBA00023136"/>
    </source>
</evidence>
<protein>
    <submittedName>
        <fullName evidence="7">O-antigen ligase family protein</fullName>
    </submittedName>
</protein>
<feature type="transmembrane region" description="Helical" evidence="5">
    <location>
        <begin position="248"/>
        <end position="264"/>
    </location>
</feature>
<dbReference type="InterPro" id="IPR007016">
    <property type="entry name" value="O-antigen_ligase-rel_domated"/>
</dbReference>
<feature type="transmembrane region" description="Helical" evidence="5">
    <location>
        <begin position="348"/>
        <end position="368"/>
    </location>
</feature>
<feature type="domain" description="O-antigen ligase-related" evidence="6">
    <location>
        <begin position="209"/>
        <end position="356"/>
    </location>
</feature>
<dbReference type="GO" id="GO:0016020">
    <property type="term" value="C:membrane"/>
    <property type="evidence" value="ECO:0007669"/>
    <property type="project" value="UniProtKB-SubCell"/>
</dbReference>
<keyword evidence="3 5" id="KW-1133">Transmembrane helix</keyword>
<dbReference type="GO" id="GO:0016874">
    <property type="term" value="F:ligase activity"/>
    <property type="evidence" value="ECO:0007669"/>
    <property type="project" value="UniProtKB-KW"/>
</dbReference>
<dbReference type="Proteomes" id="UP000317371">
    <property type="component" value="Unassembled WGS sequence"/>
</dbReference>
<evidence type="ECO:0000313" key="7">
    <source>
        <dbReference type="EMBL" id="TQE93298.1"/>
    </source>
</evidence>
<dbReference type="InParanoid" id="A0A540V970"/>
<evidence type="ECO:0000313" key="8">
    <source>
        <dbReference type="Proteomes" id="UP000317371"/>
    </source>
</evidence>
<feature type="transmembrane region" description="Helical" evidence="5">
    <location>
        <begin position="93"/>
        <end position="110"/>
    </location>
</feature>
<dbReference type="RefSeq" id="WP_141612325.1">
    <property type="nucleotide sequence ID" value="NZ_VIGC02000043.1"/>
</dbReference>
<dbReference type="AlphaFoldDB" id="A0A540V970"/>
<evidence type="ECO:0000256" key="5">
    <source>
        <dbReference type="SAM" id="Phobius"/>
    </source>
</evidence>
<feature type="transmembrane region" description="Helical" evidence="5">
    <location>
        <begin position="63"/>
        <end position="81"/>
    </location>
</feature>
<keyword evidence="7" id="KW-0436">Ligase</keyword>
<proteinExistence type="predicted"/>